<sequence>MTRRPTMLIELHLLQSFPVSNLNRDDLGQPKTARFGGHTRARISSQSLKRAARTLLAQHGLDPSELGVRTKRLRDAAASLLAERGREKEQAVEVCQAGLEEIGFAAHTATGLTKYLLYVGKPAQTLLADYCDERWDTLAKTVAEAKKRKEKQEKTPRKTAAKKPTKQAQEQAKRILDGTRAADIALFGRMIADNTDFNVNAASQVAHALSTHAVVNEFDYYTALDDLRPDAEPAADMIGTVDFNAACFYRYANLDLEQLATNLPDDPDLVARSARAWLHSFIHAVPGGKQNSMSARTMPQTLLGVVRETGAWNLANAFLSPVTDVPDLMAASTQRLVDHFQQLRSFYGDTQLRHTTIASIGSDPAGMPENEIAPTLDDFVSRLLTATKG</sequence>
<evidence type="ECO:0000256" key="1">
    <source>
        <dbReference type="SAM" id="MobiDB-lite"/>
    </source>
</evidence>
<dbReference type="AlphaFoldDB" id="D5ZNS1"/>
<feature type="region of interest" description="Disordered" evidence="1">
    <location>
        <begin position="145"/>
        <end position="173"/>
    </location>
</feature>
<dbReference type="EMBL" id="DS999641">
    <property type="protein sequence ID" value="EFE72202.2"/>
    <property type="molecule type" value="Genomic_DNA"/>
</dbReference>
<dbReference type="Proteomes" id="UP000003824">
    <property type="component" value="Unassembled WGS sequence"/>
</dbReference>
<feature type="compositionally biased region" description="Basic and acidic residues" evidence="1">
    <location>
        <begin position="145"/>
        <end position="156"/>
    </location>
</feature>
<accession>D5ZNS1</accession>
<evidence type="ECO:0000313" key="3">
    <source>
        <dbReference type="Proteomes" id="UP000003824"/>
    </source>
</evidence>
<gene>
    <name evidence="2" type="ORF">SSFG_07437</name>
</gene>
<proteinExistence type="predicted"/>
<dbReference type="eggNOG" id="COG1857">
    <property type="taxonomic scope" value="Bacteria"/>
</dbReference>
<protein>
    <submittedName>
        <fullName evidence="2">Crispr-associated protein</fullName>
    </submittedName>
</protein>
<name>D5ZNS1_STRV1</name>
<dbReference type="NCBIfam" id="TIGR01869">
    <property type="entry name" value="casC_Cse4"/>
    <property type="match status" value="1"/>
</dbReference>
<dbReference type="Pfam" id="PF09344">
    <property type="entry name" value="Cas_CT1975"/>
    <property type="match status" value="1"/>
</dbReference>
<organism evidence="2 3">
    <name type="scientific">Streptomyces viridosporus (strain ATCC 14672 / DSM 40746 / JCM 4963 / KCTC 9882 / NRRL B-12104 / FH 1290)</name>
    <name type="common">Streptomyces ghanaensis</name>
    <dbReference type="NCBI Taxonomy" id="566461"/>
    <lineage>
        <taxon>Bacteria</taxon>
        <taxon>Bacillati</taxon>
        <taxon>Actinomycetota</taxon>
        <taxon>Actinomycetes</taxon>
        <taxon>Kitasatosporales</taxon>
        <taxon>Streptomycetaceae</taxon>
        <taxon>Streptomyces</taxon>
    </lineage>
</organism>
<reference evidence="3" key="1">
    <citation type="submission" date="2008-12" db="EMBL/GenBank/DDBJ databases">
        <title>Annotation of Streptomyces ghanaensis ATCC 14672.</title>
        <authorList>
            <consortium name="The Broad Institute Genome Sequencing Platform"/>
            <consortium name="Broad Institute Microbial Sequencing Center"/>
            <person name="Fischbach M."/>
            <person name="Ward D."/>
            <person name="Young S."/>
            <person name="Kodira C.D."/>
            <person name="Zeng Q."/>
            <person name="Koehrsen M."/>
            <person name="Godfrey P."/>
            <person name="Alvarado L."/>
            <person name="Berlin A.M."/>
            <person name="Borenstein D."/>
            <person name="Chen Z."/>
            <person name="Engels R."/>
            <person name="Freedman E."/>
            <person name="Gellesch M."/>
            <person name="Goldberg J."/>
            <person name="Griggs A."/>
            <person name="Gujja S."/>
            <person name="Heiman D.I."/>
            <person name="Hepburn T.A."/>
            <person name="Howarth C."/>
            <person name="Jen D."/>
            <person name="Larson L."/>
            <person name="Lewis B."/>
            <person name="Mehta T."/>
            <person name="Park D."/>
            <person name="Pearson M."/>
            <person name="Roberts A."/>
            <person name="Saif S."/>
            <person name="Shea T.D."/>
            <person name="Shenoy N."/>
            <person name="Sisk P."/>
            <person name="Stolte C."/>
            <person name="Sykes S.N."/>
            <person name="Walk T."/>
            <person name="White J."/>
            <person name="Yandava C."/>
            <person name="Straight P."/>
            <person name="Clardy J."/>
            <person name="Hung D."/>
            <person name="Kolter R."/>
            <person name="Mekalanos J."/>
            <person name="Walker S."/>
            <person name="Walsh C.T."/>
            <person name="Wieland B.L.C."/>
            <person name="Ilzarbe M."/>
            <person name="Galagan J."/>
            <person name="Nusbaum C."/>
            <person name="Birren B."/>
        </authorList>
    </citation>
    <scope>NUCLEOTIDE SEQUENCE [LARGE SCALE GENOMIC DNA]</scope>
    <source>
        <strain evidence="3">ATCC 14672 / DSM 40746 / JCM 4963 / KCTC 9882 / NRRL B-12104 / FH 1290</strain>
    </source>
</reference>
<evidence type="ECO:0000313" key="2">
    <source>
        <dbReference type="EMBL" id="EFE72202.2"/>
    </source>
</evidence>
<dbReference type="InterPro" id="IPR010148">
    <property type="entry name" value="CRISPR-assoc_prot_CT1975"/>
</dbReference>